<feature type="signal peptide" evidence="2">
    <location>
        <begin position="1"/>
        <end position="27"/>
    </location>
</feature>
<keyword evidence="4" id="KW-1185">Reference proteome</keyword>
<proteinExistence type="predicted"/>
<evidence type="ECO:0000313" key="3">
    <source>
        <dbReference type="EMBL" id="KAF3945329.1"/>
    </source>
</evidence>
<evidence type="ECO:0000256" key="1">
    <source>
        <dbReference type="SAM" id="MobiDB-lite"/>
    </source>
</evidence>
<accession>A0A8J4VC90</accession>
<gene>
    <name evidence="3" type="ORF">CMV_028295</name>
</gene>
<reference evidence="3" key="1">
    <citation type="submission" date="2020-03" db="EMBL/GenBank/DDBJ databases">
        <title>Castanea mollissima Vanexum genome sequencing.</title>
        <authorList>
            <person name="Staton M."/>
        </authorList>
    </citation>
    <scope>NUCLEOTIDE SEQUENCE</scope>
    <source>
        <tissue evidence="3">Leaf</tissue>
    </source>
</reference>
<sequence>MSGFPAKLMAAVVLIFLFVGGFPATSASFPWGIGKSSFLASVRKDGSMKTLPLEEGSSKGLNIKSKKIVFSRSLRVPQPPPTRPGNPGPRNG</sequence>
<name>A0A8J4VC90_9ROSI</name>
<dbReference type="AlphaFoldDB" id="A0A8J4VC90"/>
<evidence type="ECO:0000256" key="2">
    <source>
        <dbReference type="SAM" id="SignalP"/>
    </source>
</evidence>
<comment type="caution">
    <text evidence="3">The sequence shown here is derived from an EMBL/GenBank/DDBJ whole genome shotgun (WGS) entry which is preliminary data.</text>
</comment>
<evidence type="ECO:0008006" key="5">
    <source>
        <dbReference type="Google" id="ProtNLM"/>
    </source>
</evidence>
<feature type="region of interest" description="Disordered" evidence="1">
    <location>
        <begin position="73"/>
        <end position="92"/>
    </location>
</feature>
<keyword evidence="2" id="KW-0732">Signal</keyword>
<dbReference type="Proteomes" id="UP000737018">
    <property type="component" value="Unassembled WGS sequence"/>
</dbReference>
<evidence type="ECO:0000313" key="4">
    <source>
        <dbReference type="Proteomes" id="UP000737018"/>
    </source>
</evidence>
<organism evidence="3 4">
    <name type="scientific">Castanea mollissima</name>
    <name type="common">Chinese chestnut</name>
    <dbReference type="NCBI Taxonomy" id="60419"/>
    <lineage>
        <taxon>Eukaryota</taxon>
        <taxon>Viridiplantae</taxon>
        <taxon>Streptophyta</taxon>
        <taxon>Embryophyta</taxon>
        <taxon>Tracheophyta</taxon>
        <taxon>Spermatophyta</taxon>
        <taxon>Magnoliopsida</taxon>
        <taxon>eudicotyledons</taxon>
        <taxon>Gunneridae</taxon>
        <taxon>Pentapetalae</taxon>
        <taxon>rosids</taxon>
        <taxon>fabids</taxon>
        <taxon>Fagales</taxon>
        <taxon>Fagaceae</taxon>
        <taxon>Castanea</taxon>
    </lineage>
</organism>
<dbReference type="EMBL" id="JRKL02012465">
    <property type="protein sequence ID" value="KAF3945329.1"/>
    <property type="molecule type" value="Genomic_DNA"/>
</dbReference>
<feature type="chain" id="PRO_5035301885" description="Transmembrane protein" evidence="2">
    <location>
        <begin position="28"/>
        <end position="92"/>
    </location>
</feature>
<feature type="compositionally biased region" description="Pro residues" evidence="1">
    <location>
        <begin position="77"/>
        <end position="92"/>
    </location>
</feature>
<protein>
    <recommendedName>
        <fullName evidence="5">Transmembrane protein</fullName>
    </recommendedName>
</protein>